<evidence type="ECO:0000259" key="1">
    <source>
        <dbReference type="PROSITE" id="PS51819"/>
    </source>
</evidence>
<dbReference type="PROSITE" id="PS51819">
    <property type="entry name" value="VOC"/>
    <property type="match status" value="1"/>
</dbReference>
<dbReference type="Pfam" id="PF13468">
    <property type="entry name" value="Glyoxalase_3"/>
    <property type="match status" value="1"/>
</dbReference>
<keyword evidence="3" id="KW-1185">Reference proteome</keyword>
<organism evidence="2 3">
    <name type="scientific">Terrihalobacillus insolitus</name>
    <dbReference type="NCBI Taxonomy" id="2950438"/>
    <lineage>
        <taxon>Bacteria</taxon>
        <taxon>Bacillati</taxon>
        <taxon>Bacillota</taxon>
        <taxon>Bacilli</taxon>
        <taxon>Bacillales</taxon>
        <taxon>Bacillaceae</taxon>
        <taxon>Terrihalobacillus</taxon>
    </lineage>
</organism>
<reference evidence="2" key="1">
    <citation type="submission" date="2022-06" db="EMBL/GenBank/DDBJ databases">
        <title>Aquibacillus sp. a new bacterium isolated from soil saline samples.</title>
        <authorList>
            <person name="Galisteo C."/>
            <person name="De La Haba R."/>
            <person name="Sanchez-Porro C."/>
            <person name="Ventosa A."/>
        </authorList>
    </citation>
    <scope>NUCLEOTIDE SEQUENCE</scope>
    <source>
        <strain evidence="2">3ASR75-11</strain>
    </source>
</reference>
<comment type="caution">
    <text evidence="2">The sequence shown here is derived from an EMBL/GenBank/DDBJ whole genome shotgun (WGS) entry which is preliminary data.</text>
</comment>
<feature type="domain" description="VOC" evidence="1">
    <location>
        <begin position="3"/>
        <end position="144"/>
    </location>
</feature>
<dbReference type="PANTHER" id="PTHR40265:SF1">
    <property type="entry name" value="GLYOXALASE-LIKE DOMAIN-CONTAINING PROTEIN"/>
    <property type="match status" value="1"/>
</dbReference>
<protein>
    <submittedName>
        <fullName evidence="2">VOC family protein</fullName>
    </submittedName>
</protein>
<evidence type="ECO:0000313" key="2">
    <source>
        <dbReference type="EMBL" id="MDC3425191.1"/>
    </source>
</evidence>
<dbReference type="InterPro" id="IPR025870">
    <property type="entry name" value="Glyoxalase-like_dom"/>
</dbReference>
<accession>A0A9X3WW44</accession>
<evidence type="ECO:0000313" key="3">
    <source>
        <dbReference type="Proteomes" id="UP001145050"/>
    </source>
</evidence>
<sequence length="218" mass="24618">MLAIDHIVIASNDPEKSAHHFANTYGLSTVSGGNHDSWGTYNHLCFLGNGCYLEWLGISNQEKATNADNPLIQQLSIHLNQRGEGVFQVALRTDSINSFIHHFRENDIPFQGPLDGSRKKPDGSILSWRMLFPSGQETLPFLIEWGEGSMPTSKETNNEFLSSVKIGVNDREKTGERFNQIYRLQDNHAEWKLTNSELLLTDKKNMEIKIGATIIQDF</sequence>
<dbReference type="PANTHER" id="PTHR40265">
    <property type="entry name" value="BLL2707 PROTEIN"/>
    <property type="match status" value="1"/>
</dbReference>
<dbReference type="EMBL" id="JAMQKB010000011">
    <property type="protein sequence ID" value="MDC3425191.1"/>
    <property type="molecule type" value="Genomic_DNA"/>
</dbReference>
<name>A0A9X3WW44_9BACI</name>
<dbReference type="RefSeq" id="WP_272436990.1">
    <property type="nucleotide sequence ID" value="NZ_JAMQKB010000011.1"/>
</dbReference>
<dbReference type="AlphaFoldDB" id="A0A9X3WW44"/>
<gene>
    <name evidence="2" type="ORF">NC797_11820</name>
</gene>
<dbReference type="InterPro" id="IPR037523">
    <property type="entry name" value="VOC_core"/>
</dbReference>
<dbReference type="InterPro" id="IPR029068">
    <property type="entry name" value="Glyas_Bleomycin-R_OHBP_Dase"/>
</dbReference>
<dbReference type="Proteomes" id="UP001145050">
    <property type="component" value="Unassembled WGS sequence"/>
</dbReference>
<dbReference type="Gene3D" id="3.10.180.10">
    <property type="entry name" value="2,3-Dihydroxybiphenyl 1,2-Dioxygenase, domain 1"/>
    <property type="match status" value="1"/>
</dbReference>
<proteinExistence type="predicted"/>
<dbReference type="SUPFAM" id="SSF54593">
    <property type="entry name" value="Glyoxalase/Bleomycin resistance protein/Dihydroxybiphenyl dioxygenase"/>
    <property type="match status" value="1"/>
</dbReference>